<sequence>MRDLGEYCRGEFDGIGVNRGVSVGIEVGRDVASAIVGLQCEEPVSTAMRYGGWGGRPGWGGVDRGLVGEGELLGCEAAEKPVRPVLGGGDLGAYGEAEVEFSEIAEPDSVPWADLVVNRKVDGDGLADTEASSAPTAAGRGPDRAFAMPKAGSMWARPAVAELVR</sequence>
<evidence type="ECO:0000313" key="2">
    <source>
        <dbReference type="Proteomes" id="UP000588098"/>
    </source>
</evidence>
<dbReference type="Proteomes" id="UP000588098">
    <property type="component" value="Unassembled WGS sequence"/>
</dbReference>
<comment type="caution">
    <text evidence="1">The sequence shown here is derived from an EMBL/GenBank/DDBJ whole genome shotgun (WGS) entry which is preliminary data.</text>
</comment>
<gene>
    <name evidence="1" type="ORF">FHS42_005656</name>
</gene>
<dbReference type="AlphaFoldDB" id="A0A7W9V148"/>
<accession>A0A7W9V148</accession>
<protein>
    <submittedName>
        <fullName evidence="1">Uncharacterized protein</fullName>
    </submittedName>
</protein>
<evidence type="ECO:0000313" key="1">
    <source>
        <dbReference type="EMBL" id="MBB5938567.1"/>
    </source>
</evidence>
<keyword evidence="2" id="KW-1185">Reference proteome</keyword>
<dbReference type="EMBL" id="JACHJL010000017">
    <property type="protein sequence ID" value="MBB5938567.1"/>
    <property type="molecule type" value="Genomic_DNA"/>
</dbReference>
<organism evidence="1 2">
    <name type="scientific">Streptomyces zagrosensis</name>
    <dbReference type="NCBI Taxonomy" id="1042984"/>
    <lineage>
        <taxon>Bacteria</taxon>
        <taxon>Bacillati</taxon>
        <taxon>Actinomycetota</taxon>
        <taxon>Actinomycetes</taxon>
        <taxon>Kitasatosporales</taxon>
        <taxon>Streptomycetaceae</taxon>
        <taxon>Streptomyces</taxon>
    </lineage>
</organism>
<reference evidence="1 2" key="1">
    <citation type="submission" date="2020-08" db="EMBL/GenBank/DDBJ databases">
        <title>Genomic Encyclopedia of Type Strains, Phase III (KMG-III): the genomes of soil and plant-associated and newly described type strains.</title>
        <authorList>
            <person name="Whitman W."/>
        </authorList>
    </citation>
    <scope>NUCLEOTIDE SEQUENCE [LARGE SCALE GENOMIC DNA]</scope>
    <source>
        <strain evidence="1 2">CECT 8305</strain>
    </source>
</reference>
<name>A0A7W9V148_9ACTN</name>
<proteinExistence type="predicted"/>